<dbReference type="Pfam" id="PF00892">
    <property type="entry name" value="EamA"/>
    <property type="match status" value="1"/>
</dbReference>
<dbReference type="EMBL" id="CP097501">
    <property type="protein sequence ID" value="URD68627.1"/>
    <property type="molecule type" value="Genomic_DNA"/>
</dbReference>
<sequence length="164" mass="17711">MFYRQYWERQRQLSGLRWCRGRAGAMAGAGYGAFSVLVKKFCLNGGLRLTRAVMWGGAAFLLIPFVQHTQGIIWNAATVAALSGLVLLPTVLGFYCTTKALNALSAAQVQVSELSEPLFAALLAWLLLGELPQGGFWAGAGCIVLGIALMNGLFDACVGRKKRR</sequence>
<name>A0AAE9HYC7_9NEIS</name>
<feature type="transmembrane region" description="Helical" evidence="1">
    <location>
        <begin position="134"/>
        <end position="154"/>
    </location>
</feature>
<dbReference type="SUPFAM" id="SSF103481">
    <property type="entry name" value="Multidrug resistance efflux transporter EmrE"/>
    <property type="match status" value="1"/>
</dbReference>
<feature type="transmembrane region" description="Helical" evidence="1">
    <location>
        <begin position="49"/>
        <end position="66"/>
    </location>
</feature>
<proteinExistence type="predicted"/>
<keyword evidence="1" id="KW-0472">Membrane</keyword>
<dbReference type="InterPro" id="IPR037185">
    <property type="entry name" value="EmrE-like"/>
</dbReference>
<dbReference type="GO" id="GO:0016020">
    <property type="term" value="C:membrane"/>
    <property type="evidence" value="ECO:0007669"/>
    <property type="project" value="InterPro"/>
</dbReference>
<evidence type="ECO:0000313" key="4">
    <source>
        <dbReference type="Proteomes" id="UP001056819"/>
    </source>
</evidence>
<gene>
    <name evidence="3" type="ORF">LNQ82_10360</name>
</gene>
<dbReference type="InterPro" id="IPR000620">
    <property type="entry name" value="EamA_dom"/>
</dbReference>
<dbReference type="Proteomes" id="UP001056819">
    <property type="component" value="Chromosome"/>
</dbReference>
<dbReference type="RefSeq" id="WP_246778266.1">
    <property type="nucleotide sequence ID" value="NZ_CP097501.1"/>
</dbReference>
<evidence type="ECO:0000259" key="2">
    <source>
        <dbReference type="Pfam" id="PF00892"/>
    </source>
</evidence>
<keyword evidence="1" id="KW-1133">Transmembrane helix</keyword>
<dbReference type="AlphaFoldDB" id="A0AAE9HYC7"/>
<keyword evidence="1" id="KW-0812">Transmembrane</keyword>
<protein>
    <submittedName>
        <fullName evidence="3">DMT family transporter</fullName>
    </submittedName>
</protein>
<evidence type="ECO:0000313" key="3">
    <source>
        <dbReference type="EMBL" id="URD68627.1"/>
    </source>
</evidence>
<reference evidence="3" key="1">
    <citation type="submission" date="2022-05" db="EMBL/GenBank/DDBJ databases">
        <title>Alysiella filiformis genome sequencing.</title>
        <authorList>
            <person name="Viehboeck T."/>
        </authorList>
    </citation>
    <scope>NUCLEOTIDE SEQUENCE</scope>
    <source>
        <strain evidence="3">DSM 2580</strain>
    </source>
</reference>
<evidence type="ECO:0000256" key="1">
    <source>
        <dbReference type="SAM" id="Phobius"/>
    </source>
</evidence>
<feature type="domain" description="EamA" evidence="2">
    <location>
        <begin position="26"/>
        <end position="151"/>
    </location>
</feature>
<accession>A0AAE9HYC7</accession>
<organism evidence="3 4">
    <name type="scientific">Conchiformibius steedae DSM 2580</name>
    <dbReference type="NCBI Taxonomy" id="1121352"/>
    <lineage>
        <taxon>Bacteria</taxon>
        <taxon>Pseudomonadati</taxon>
        <taxon>Pseudomonadota</taxon>
        <taxon>Betaproteobacteria</taxon>
        <taxon>Neisseriales</taxon>
        <taxon>Neisseriaceae</taxon>
        <taxon>Conchiformibius</taxon>
    </lineage>
</organism>
<feature type="transmembrane region" description="Helical" evidence="1">
    <location>
        <begin position="72"/>
        <end position="97"/>
    </location>
</feature>